<sequence length="170" mass="18548">MPLCRDRSEGLLTDLIGDPIRPPQTLPSPYLSSEHSGSPSFISNERNDTMALSEVLPALKQSVRIPSEAHHQGQPPYQQGAGIDRFLRAIPTRGDDQQPWQQHAMYDLRNPSASLSPHLTQQAVQSGHMAYGWLPRGANVGQAMASGGPPLRLPKVGHARAATSTYDLRI</sequence>
<gene>
    <name evidence="1" type="ORF">QFC21_005771</name>
</gene>
<proteinExistence type="predicted"/>
<organism evidence="1 2">
    <name type="scientific">Naganishia friedmannii</name>
    <dbReference type="NCBI Taxonomy" id="89922"/>
    <lineage>
        <taxon>Eukaryota</taxon>
        <taxon>Fungi</taxon>
        <taxon>Dikarya</taxon>
        <taxon>Basidiomycota</taxon>
        <taxon>Agaricomycotina</taxon>
        <taxon>Tremellomycetes</taxon>
        <taxon>Filobasidiales</taxon>
        <taxon>Filobasidiaceae</taxon>
        <taxon>Naganishia</taxon>
    </lineage>
</organism>
<reference evidence="1" key="1">
    <citation type="submission" date="2023-04" db="EMBL/GenBank/DDBJ databases">
        <title>Draft Genome sequencing of Naganishia species isolated from polar environments using Oxford Nanopore Technology.</title>
        <authorList>
            <person name="Leo P."/>
            <person name="Venkateswaran K."/>
        </authorList>
    </citation>
    <scope>NUCLEOTIDE SEQUENCE</scope>
    <source>
        <strain evidence="1">MNA-CCFEE 5423</strain>
    </source>
</reference>
<keyword evidence="2" id="KW-1185">Reference proteome</keyword>
<protein>
    <submittedName>
        <fullName evidence="1">Uncharacterized protein</fullName>
    </submittedName>
</protein>
<evidence type="ECO:0000313" key="1">
    <source>
        <dbReference type="EMBL" id="KAJ9094978.1"/>
    </source>
</evidence>
<dbReference type="EMBL" id="JASBWT010000023">
    <property type="protein sequence ID" value="KAJ9094978.1"/>
    <property type="molecule type" value="Genomic_DNA"/>
</dbReference>
<accession>A0ACC2V752</accession>
<name>A0ACC2V752_9TREE</name>
<evidence type="ECO:0000313" key="2">
    <source>
        <dbReference type="Proteomes" id="UP001227268"/>
    </source>
</evidence>
<comment type="caution">
    <text evidence="1">The sequence shown here is derived from an EMBL/GenBank/DDBJ whole genome shotgun (WGS) entry which is preliminary data.</text>
</comment>
<dbReference type="Proteomes" id="UP001227268">
    <property type="component" value="Unassembled WGS sequence"/>
</dbReference>